<evidence type="ECO:0000313" key="3">
    <source>
        <dbReference type="EMBL" id="MBB5639930.1"/>
    </source>
</evidence>
<dbReference type="AlphaFoldDB" id="A0A099JD16"/>
<evidence type="ECO:0000313" key="4">
    <source>
        <dbReference type="Proteomes" id="UP000029864"/>
    </source>
</evidence>
<dbReference type="InterPro" id="IPR024047">
    <property type="entry name" value="MM3350-like_sf"/>
</dbReference>
<sequence length="165" mass="18290">MFHDVLQTASGWTDSHLHRFTLPGEPFGHHTQGILTPFDVEEGDEGTLESELRIDQLLAESGDSLLYTYDFGDQWAHTIMFEEMLPLTTRSSGTPPGRWACTGSSTRSMSTRSTAASNAWPGLRRRSSGCVSTQSPLALLIAGVGEQAQEHALWRSFANMYYHAR</sequence>
<dbReference type="InterPro" id="IPR012912">
    <property type="entry name" value="Plasmid_pRiA4b_Orf3-like"/>
</dbReference>
<reference evidence="3 5" key="2">
    <citation type="submission" date="2020-08" db="EMBL/GenBank/DDBJ databases">
        <title>Sequencing the genomes of 1000 actinobacteria strains.</title>
        <authorList>
            <person name="Klenk H.-P."/>
        </authorList>
    </citation>
    <scope>NUCLEOTIDE SEQUENCE [LARGE SCALE GENOMIC DNA]</scope>
    <source>
        <strain evidence="3 5">DSM 21065</strain>
    </source>
</reference>
<dbReference type="EMBL" id="JACHBQ010000001">
    <property type="protein sequence ID" value="MBB5639930.1"/>
    <property type="molecule type" value="Genomic_DNA"/>
</dbReference>
<dbReference type="SUPFAM" id="SSF159941">
    <property type="entry name" value="MM3350-like"/>
    <property type="match status" value="1"/>
</dbReference>
<dbReference type="Gene3D" id="3.10.290.30">
    <property type="entry name" value="MM3350-like"/>
    <property type="match status" value="1"/>
</dbReference>
<protein>
    <recommendedName>
        <fullName evidence="1">Plasmid pRiA4b Orf3-like domain-containing protein</fullName>
    </recommendedName>
</protein>
<evidence type="ECO:0000313" key="2">
    <source>
        <dbReference type="EMBL" id="KGJ75412.1"/>
    </source>
</evidence>
<evidence type="ECO:0000313" key="5">
    <source>
        <dbReference type="Proteomes" id="UP000561726"/>
    </source>
</evidence>
<reference evidence="2 4" key="1">
    <citation type="submission" date="2014-08" db="EMBL/GenBank/DDBJ databases">
        <authorList>
            <person name="Sisinthy S."/>
        </authorList>
    </citation>
    <scope>NUCLEOTIDE SEQUENCE [LARGE SCALE GENOMIC DNA]</scope>
    <source>
        <strain evidence="2 4">RuG17</strain>
    </source>
</reference>
<name>A0A099JD16_9MICO</name>
<evidence type="ECO:0000259" key="1">
    <source>
        <dbReference type="Pfam" id="PF07929"/>
    </source>
</evidence>
<comment type="caution">
    <text evidence="2">The sequence shown here is derived from an EMBL/GenBank/DDBJ whole genome shotgun (WGS) entry which is preliminary data.</text>
</comment>
<dbReference type="Proteomes" id="UP000561726">
    <property type="component" value="Unassembled WGS sequence"/>
</dbReference>
<dbReference type="PANTHER" id="PTHR41878:SF1">
    <property type="entry name" value="TNPR PROTEIN"/>
    <property type="match status" value="1"/>
</dbReference>
<proteinExistence type="predicted"/>
<keyword evidence="4" id="KW-1185">Reference proteome</keyword>
<dbReference type="Pfam" id="PF07929">
    <property type="entry name" value="PRiA4_ORF3"/>
    <property type="match status" value="1"/>
</dbReference>
<gene>
    <name evidence="3" type="ORF">BJ997_000478</name>
    <name evidence="2" type="ORF">GY21_09830</name>
</gene>
<feature type="domain" description="Plasmid pRiA4b Orf3-like" evidence="1">
    <location>
        <begin position="2"/>
        <end position="90"/>
    </location>
</feature>
<dbReference type="PANTHER" id="PTHR41878">
    <property type="entry name" value="LEXA REPRESSOR-RELATED"/>
    <property type="match status" value="1"/>
</dbReference>
<dbReference type="Proteomes" id="UP000029864">
    <property type="component" value="Unassembled WGS sequence"/>
</dbReference>
<organism evidence="2 4">
    <name type="scientific">Cryobacterium roopkundense</name>
    <dbReference type="NCBI Taxonomy" id="1001240"/>
    <lineage>
        <taxon>Bacteria</taxon>
        <taxon>Bacillati</taxon>
        <taxon>Actinomycetota</taxon>
        <taxon>Actinomycetes</taxon>
        <taxon>Micrococcales</taxon>
        <taxon>Microbacteriaceae</taxon>
        <taxon>Cryobacterium</taxon>
    </lineage>
</organism>
<accession>A0A099JD16</accession>
<dbReference type="EMBL" id="JPXF01000035">
    <property type="protein sequence ID" value="KGJ75412.1"/>
    <property type="molecule type" value="Genomic_DNA"/>
</dbReference>
<dbReference type="eggNOG" id="COG3012">
    <property type="taxonomic scope" value="Bacteria"/>
</dbReference>
<dbReference type="STRING" id="1001240.GY21_09830"/>